<dbReference type="PANTHER" id="PTHR45775">
    <property type="entry name" value="RAD, GEM/KIR FAMILY MEMBER 2, ISOFORM C"/>
    <property type="match status" value="1"/>
</dbReference>
<feature type="region of interest" description="Disordered" evidence="1">
    <location>
        <begin position="412"/>
        <end position="450"/>
    </location>
</feature>
<dbReference type="GO" id="GO:0005525">
    <property type="term" value="F:GTP binding"/>
    <property type="evidence" value="ECO:0007669"/>
    <property type="project" value="TreeGrafter"/>
</dbReference>
<dbReference type="PANTHER" id="PTHR45775:SF6">
    <property type="entry name" value="RAD, GEM_KIR FAMILY MEMBER 2, ISOFORM C"/>
    <property type="match status" value="1"/>
</dbReference>
<feature type="compositionally biased region" description="Basic and acidic residues" evidence="1">
    <location>
        <begin position="1"/>
        <end position="26"/>
    </location>
</feature>
<dbReference type="InterPro" id="IPR051641">
    <property type="entry name" value="RGK_GTP-binding_reg"/>
</dbReference>
<feature type="compositionally biased region" description="Basic residues" evidence="1">
    <location>
        <begin position="77"/>
        <end position="95"/>
    </location>
</feature>
<feature type="region of interest" description="Disordered" evidence="1">
    <location>
        <begin position="69"/>
        <end position="187"/>
    </location>
</feature>
<dbReference type="EMBL" id="JARAKH010000020">
    <property type="protein sequence ID" value="KAK8393664.1"/>
    <property type="molecule type" value="Genomic_DNA"/>
</dbReference>
<evidence type="ECO:0000256" key="1">
    <source>
        <dbReference type="SAM" id="MobiDB-lite"/>
    </source>
</evidence>
<evidence type="ECO:0000313" key="3">
    <source>
        <dbReference type="Proteomes" id="UP001487740"/>
    </source>
</evidence>
<dbReference type="AlphaFoldDB" id="A0AAW0U0V7"/>
<dbReference type="Proteomes" id="UP001487740">
    <property type="component" value="Unassembled WGS sequence"/>
</dbReference>
<proteinExistence type="predicted"/>
<sequence>MRTLFCRHENDESRQPLRLETRDHVNSDVSSFSGVMTLEQERDQPKGATGGEAALPSLQAGLFLAPEHTRPALPHLSPRRMKPGGQHGRRPRTPVRQHQVDSDTSLLHSPALDSFTLLGPRSGHKTGKSPRSSPIQGHRSPLGKRTTHGPGAASGVRVVVPPLPPPPDPRSQASRVPPQPSSVESAESVNLMDLSSDTEQGASSVDLAVPPMDSQTMEVDFSSVPPPTRTAGTPLASPVWAANTLASAYHSATPTTVVSPSAATSTTLPSGSFSPRRTSPTVLSPVVVSMSIVGSMTPVDTLPLLEPSDTSCDTSMSTGDTVPLLGPAVDEEAASSPPANTFSNISSLRAIPLPNEPALTPEPTNLCAFVSPAASVTGLQIAENSSPSLPSTSTSPKASRVLPLLGFSPASLSSPEAGPADIMGKKPSATSPTQRGGITSPAPLSTPDLRVDMFDADYPGEGWRAGEREVGTPPVLPSSFPAITPEDLTPAELHEFDMKYGSPHHARSRSIKSLARPTLLALPLERPRLTSLPGNGGGGGGGGDDDEDDYYRLRHFSITGRRIINRGDSFKSRRTRSNTSVASDASSMGSNPSEGKYVTPVPTEAPHHPFCNAGNESTRTKIIVAPLGAGDKRHALQYPGSGKNAQPLQQERQVSVIRREKVAIVAALECPHLHQRAQWLLPPAPPRHSPDGRPLCSLLPLCLFIPPCGRLASFPQQAMRGATPLTTPWQVRGGLTHPITPWLT</sequence>
<comment type="caution">
    <text evidence="2">The sequence shown here is derived from an EMBL/GenBank/DDBJ whole genome shotgun (WGS) entry which is preliminary data.</text>
</comment>
<feature type="region of interest" description="Disordered" evidence="1">
    <location>
        <begin position="1"/>
        <end position="53"/>
    </location>
</feature>
<accession>A0AAW0U0V7</accession>
<gene>
    <name evidence="2" type="ORF">O3P69_006773</name>
</gene>
<dbReference type="GO" id="GO:0005246">
    <property type="term" value="F:calcium channel regulator activity"/>
    <property type="evidence" value="ECO:0007669"/>
    <property type="project" value="TreeGrafter"/>
</dbReference>
<keyword evidence="3" id="KW-1185">Reference proteome</keyword>
<reference evidence="2 3" key="1">
    <citation type="submission" date="2023-03" db="EMBL/GenBank/DDBJ databases">
        <title>High-quality genome of Scylla paramamosain provides insights in environmental adaptation.</title>
        <authorList>
            <person name="Zhang L."/>
        </authorList>
    </citation>
    <scope>NUCLEOTIDE SEQUENCE [LARGE SCALE GENOMIC DNA]</scope>
    <source>
        <strain evidence="2">LZ_2023a</strain>
        <tissue evidence="2">Muscle</tissue>
    </source>
</reference>
<feature type="region of interest" description="Disordered" evidence="1">
    <location>
        <begin position="255"/>
        <end position="279"/>
    </location>
</feature>
<feature type="compositionally biased region" description="Polar residues" evidence="1">
    <location>
        <begin position="577"/>
        <end position="593"/>
    </location>
</feature>
<feature type="compositionally biased region" description="Polar residues" evidence="1">
    <location>
        <begin position="428"/>
        <end position="437"/>
    </location>
</feature>
<name>A0AAW0U0V7_SCYPA</name>
<protein>
    <submittedName>
        <fullName evidence="2">Uncharacterized protein</fullName>
    </submittedName>
</protein>
<feature type="region of interest" description="Disordered" evidence="1">
    <location>
        <begin position="527"/>
        <end position="548"/>
    </location>
</feature>
<evidence type="ECO:0000313" key="2">
    <source>
        <dbReference type="EMBL" id="KAK8393664.1"/>
    </source>
</evidence>
<feature type="region of interest" description="Disordered" evidence="1">
    <location>
        <begin position="567"/>
        <end position="597"/>
    </location>
</feature>
<organism evidence="2 3">
    <name type="scientific">Scylla paramamosain</name>
    <name type="common">Mud crab</name>
    <dbReference type="NCBI Taxonomy" id="85552"/>
    <lineage>
        <taxon>Eukaryota</taxon>
        <taxon>Metazoa</taxon>
        <taxon>Ecdysozoa</taxon>
        <taxon>Arthropoda</taxon>
        <taxon>Crustacea</taxon>
        <taxon>Multicrustacea</taxon>
        <taxon>Malacostraca</taxon>
        <taxon>Eumalacostraca</taxon>
        <taxon>Eucarida</taxon>
        <taxon>Decapoda</taxon>
        <taxon>Pleocyemata</taxon>
        <taxon>Brachyura</taxon>
        <taxon>Eubrachyura</taxon>
        <taxon>Portunoidea</taxon>
        <taxon>Portunidae</taxon>
        <taxon>Portuninae</taxon>
        <taxon>Scylla</taxon>
    </lineage>
</organism>
<dbReference type="GO" id="GO:0005886">
    <property type="term" value="C:plasma membrane"/>
    <property type="evidence" value="ECO:0007669"/>
    <property type="project" value="TreeGrafter"/>
</dbReference>